<evidence type="ECO:0000256" key="2">
    <source>
        <dbReference type="ARBA" id="ARBA00009773"/>
    </source>
</evidence>
<proteinExistence type="inferred from homology"/>
<organism evidence="7 8">
    <name type="scientific">Clostridium fungisolvens</name>
    <dbReference type="NCBI Taxonomy" id="1604897"/>
    <lineage>
        <taxon>Bacteria</taxon>
        <taxon>Bacillati</taxon>
        <taxon>Bacillota</taxon>
        <taxon>Clostridia</taxon>
        <taxon>Eubacteriales</taxon>
        <taxon>Clostridiaceae</taxon>
        <taxon>Clostridium</taxon>
    </lineage>
</organism>
<feature type="transmembrane region" description="Helical" evidence="6">
    <location>
        <begin position="61"/>
        <end position="87"/>
    </location>
</feature>
<evidence type="ECO:0000313" key="7">
    <source>
        <dbReference type="EMBL" id="GFP78260.1"/>
    </source>
</evidence>
<reference evidence="7 8" key="1">
    <citation type="submission" date="2020-07" db="EMBL/GenBank/DDBJ databases">
        <title>A new beta-1,3-glucan-decomposing anaerobic bacterium isolated from anoxic soil subjected to biological soil disinfestation.</title>
        <authorList>
            <person name="Ueki A."/>
            <person name="Tonouchi A."/>
        </authorList>
    </citation>
    <scope>NUCLEOTIDE SEQUENCE [LARGE SCALE GENOMIC DNA]</scope>
    <source>
        <strain evidence="7 8">TW1</strain>
    </source>
</reference>
<feature type="transmembrane region" description="Helical" evidence="6">
    <location>
        <begin position="161"/>
        <end position="182"/>
    </location>
</feature>
<feature type="transmembrane region" description="Helical" evidence="6">
    <location>
        <begin position="321"/>
        <end position="346"/>
    </location>
</feature>
<name>A0A6V8SN17_9CLOT</name>
<feature type="transmembrane region" description="Helical" evidence="6">
    <location>
        <begin position="247"/>
        <end position="269"/>
    </location>
</feature>
<feature type="transmembrane region" description="Helical" evidence="6">
    <location>
        <begin position="220"/>
        <end position="241"/>
    </location>
</feature>
<accession>A0A6V8SN17</accession>
<dbReference type="AlphaFoldDB" id="A0A6V8SN17"/>
<dbReference type="InterPro" id="IPR002549">
    <property type="entry name" value="AI-2E-like"/>
</dbReference>
<dbReference type="RefSeq" id="WP_183279564.1">
    <property type="nucleotide sequence ID" value="NZ_BLZR01000001.1"/>
</dbReference>
<gene>
    <name evidence="7" type="ORF">bsdtw1_04467</name>
</gene>
<dbReference type="PANTHER" id="PTHR21716">
    <property type="entry name" value="TRANSMEMBRANE PROTEIN"/>
    <property type="match status" value="1"/>
</dbReference>
<evidence type="ECO:0000256" key="6">
    <source>
        <dbReference type="SAM" id="Phobius"/>
    </source>
</evidence>
<dbReference type="GO" id="GO:0055085">
    <property type="term" value="P:transmembrane transport"/>
    <property type="evidence" value="ECO:0007669"/>
    <property type="project" value="TreeGrafter"/>
</dbReference>
<comment type="similarity">
    <text evidence="2">Belongs to the autoinducer-2 exporter (AI-2E) (TC 2.A.86) family.</text>
</comment>
<feature type="transmembrane region" description="Helical" evidence="6">
    <location>
        <begin position="31"/>
        <end position="49"/>
    </location>
</feature>
<dbReference type="Pfam" id="PF01594">
    <property type="entry name" value="AI-2E_transport"/>
    <property type="match status" value="1"/>
</dbReference>
<dbReference type="Proteomes" id="UP000580568">
    <property type="component" value="Unassembled WGS sequence"/>
</dbReference>
<protein>
    <submittedName>
        <fullName evidence="7">Sodium-lithium/proton antiporter</fullName>
    </submittedName>
</protein>
<feature type="transmembrane region" description="Helical" evidence="6">
    <location>
        <begin position="281"/>
        <end position="301"/>
    </location>
</feature>
<evidence type="ECO:0000256" key="1">
    <source>
        <dbReference type="ARBA" id="ARBA00004141"/>
    </source>
</evidence>
<dbReference type="NCBIfam" id="TIGR02872">
    <property type="entry name" value="spore_ytvI"/>
    <property type="match status" value="1"/>
</dbReference>
<dbReference type="GO" id="GO:0016020">
    <property type="term" value="C:membrane"/>
    <property type="evidence" value="ECO:0007669"/>
    <property type="project" value="UniProtKB-SubCell"/>
</dbReference>
<dbReference type="EMBL" id="BLZR01000001">
    <property type="protein sequence ID" value="GFP78260.1"/>
    <property type="molecule type" value="Genomic_DNA"/>
</dbReference>
<keyword evidence="3 6" id="KW-0812">Transmembrane</keyword>
<evidence type="ECO:0000313" key="8">
    <source>
        <dbReference type="Proteomes" id="UP000580568"/>
    </source>
</evidence>
<evidence type="ECO:0000256" key="5">
    <source>
        <dbReference type="ARBA" id="ARBA00023136"/>
    </source>
</evidence>
<keyword evidence="8" id="KW-1185">Reference proteome</keyword>
<evidence type="ECO:0000256" key="4">
    <source>
        <dbReference type="ARBA" id="ARBA00022989"/>
    </source>
</evidence>
<keyword evidence="4 6" id="KW-1133">Transmembrane helix</keyword>
<feature type="transmembrane region" description="Helical" evidence="6">
    <location>
        <begin position="7"/>
        <end position="25"/>
    </location>
</feature>
<dbReference type="PANTHER" id="PTHR21716:SF68">
    <property type="entry name" value="TRANSPORT PROTEIN YTVI-RELATED"/>
    <property type="match status" value="1"/>
</dbReference>
<dbReference type="InterPro" id="IPR014227">
    <property type="entry name" value="YtvI-like"/>
</dbReference>
<comment type="subcellular location">
    <subcellularLocation>
        <location evidence="1">Membrane</location>
        <topology evidence="1">Multi-pass membrane protein</topology>
    </subcellularLocation>
</comment>
<keyword evidence="5 6" id="KW-0472">Membrane</keyword>
<evidence type="ECO:0000256" key="3">
    <source>
        <dbReference type="ARBA" id="ARBA00022692"/>
    </source>
</evidence>
<sequence length="352" mass="39720">MQDIQQRLERLAIFFAVYTLFFYLFFSTLKYTLPFVLAIIFALILRSPTRFMIEKLKLKSWIASILSTLVFFGTIISLNVIILTSLVSELIGLIKYLQKLISNNSSDIYNYFMSLQNYLNNLNIDPTIVDTIEKNLSSYATKIVNLTIGAGSSVVQGTLTILGYVPYIGMVVIFTLITTYFFTKKVSTSNTLSLTNVIPNNSDKLITILNHVRKMLKNYLLSYLFIIFITFIFTFIGFTIFKVQYSLVLSILCAVLDLLPVVGMPMIYFPLALMNIASRNYINGIGILILYAIVFVVRQIIEPKIMSSSLGLNPLAVLAAIFIGIQVAGISGIIFCMFLVVFYEILKKVDVL</sequence>
<comment type="caution">
    <text evidence="7">The sequence shown here is derived from an EMBL/GenBank/DDBJ whole genome shotgun (WGS) entry which is preliminary data.</text>
</comment>